<feature type="non-terminal residue" evidence="8">
    <location>
        <position position="162"/>
    </location>
</feature>
<accession>A0A382ZNS7</accession>
<dbReference type="AlphaFoldDB" id="A0A382ZNS7"/>
<keyword evidence="2" id="KW-0813">Transport</keyword>
<sequence length="162" mass="16875">MDGLISEVSNFLWGIWAIGILMLLGLLMTLSSKGIQFRRFTLSLRLVLQGALRKHSAEKDTGDISPFQALTTAMAATIGNGNIAGVATAIAVGGPGAAFWMIVIAPLGMATKFSEAVLALRYRERNDDGTMLGGPMMYIKKGAAIPALGGVFALCACLGGIG</sequence>
<keyword evidence="3" id="KW-1003">Cell membrane</keyword>
<dbReference type="GO" id="GO:0005886">
    <property type="term" value="C:plasma membrane"/>
    <property type="evidence" value="ECO:0007669"/>
    <property type="project" value="UniProtKB-SubCell"/>
</dbReference>
<evidence type="ECO:0000256" key="7">
    <source>
        <dbReference type="SAM" id="Phobius"/>
    </source>
</evidence>
<evidence type="ECO:0000256" key="4">
    <source>
        <dbReference type="ARBA" id="ARBA00022692"/>
    </source>
</evidence>
<organism evidence="8">
    <name type="scientific">marine metagenome</name>
    <dbReference type="NCBI Taxonomy" id="408172"/>
    <lineage>
        <taxon>unclassified sequences</taxon>
        <taxon>metagenomes</taxon>
        <taxon>ecological metagenomes</taxon>
    </lineage>
</organism>
<feature type="transmembrane region" description="Helical" evidence="7">
    <location>
        <begin position="12"/>
        <end position="30"/>
    </location>
</feature>
<dbReference type="PANTHER" id="PTHR30330">
    <property type="entry name" value="AGSS FAMILY TRANSPORTER, SODIUM-ALANINE"/>
    <property type="match status" value="1"/>
</dbReference>
<comment type="subcellular location">
    <subcellularLocation>
        <location evidence="1">Cell membrane</location>
        <topology evidence="1">Multi-pass membrane protein</topology>
    </subcellularLocation>
</comment>
<name>A0A382ZNS7_9ZZZZ</name>
<keyword evidence="6 7" id="KW-0472">Membrane</keyword>
<reference evidence="8" key="1">
    <citation type="submission" date="2018-05" db="EMBL/GenBank/DDBJ databases">
        <authorList>
            <person name="Lanie J.A."/>
            <person name="Ng W.-L."/>
            <person name="Kazmierczak K.M."/>
            <person name="Andrzejewski T.M."/>
            <person name="Davidsen T.M."/>
            <person name="Wayne K.J."/>
            <person name="Tettelin H."/>
            <person name="Glass J.I."/>
            <person name="Rusch D."/>
            <person name="Podicherti R."/>
            <person name="Tsui H.-C.T."/>
            <person name="Winkler M.E."/>
        </authorList>
    </citation>
    <scope>NUCLEOTIDE SEQUENCE</scope>
</reference>
<evidence type="ECO:0000313" key="8">
    <source>
        <dbReference type="EMBL" id="SVD96735.1"/>
    </source>
</evidence>
<feature type="transmembrane region" description="Helical" evidence="7">
    <location>
        <begin position="143"/>
        <end position="161"/>
    </location>
</feature>
<dbReference type="Pfam" id="PF01235">
    <property type="entry name" value="Na_Ala_symp"/>
    <property type="match status" value="1"/>
</dbReference>
<evidence type="ECO:0008006" key="9">
    <source>
        <dbReference type="Google" id="ProtNLM"/>
    </source>
</evidence>
<protein>
    <recommendedName>
        <fullName evidence="9">Sodium:alanine symporter family protein</fullName>
    </recommendedName>
</protein>
<evidence type="ECO:0000256" key="3">
    <source>
        <dbReference type="ARBA" id="ARBA00022475"/>
    </source>
</evidence>
<evidence type="ECO:0000256" key="6">
    <source>
        <dbReference type="ARBA" id="ARBA00023136"/>
    </source>
</evidence>
<dbReference type="InterPro" id="IPR001463">
    <property type="entry name" value="Na/Ala_symport"/>
</dbReference>
<keyword evidence="5 7" id="KW-1133">Transmembrane helix</keyword>
<keyword evidence="4 7" id="KW-0812">Transmembrane</keyword>
<evidence type="ECO:0000256" key="5">
    <source>
        <dbReference type="ARBA" id="ARBA00022989"/>
    </source>
</evidence>
<evidence type="ECO:0000256" key="2">
    <source>
        <dbReference type="ARBA" id="ARBA00022448"/>
    </source>
</evidence>
<gene>
    <name evidence="8" type="ORF">METZ01_LOCUS449589</name>
</gene>
<dbReference type="PANTHER" id="PTHR30330:SF3">
    <property type="entry name" value="TRANSCRIPTIONAL REGULATOR, LRP FAMILY"/>
    <property type="match status" value="1"/>
</dbReference>
<evidence type="ECO:0000256" key="1">
    <source>
        <dbReference type="ARBA" id="ARBA00004651"/>
    </source>
</evidence>
<dbReference type="GO" id="GO:0005283">
    <property type="term" value="F:amino acid:sodium symporter activity"/>
    <property type="evidence" value="ECO:0007669"/>
    <property type="project" value="InterPro"/>
</dbReference>
<proteinExistence type="predicted"/>
<dbReference type="EMBL" id="UINC01185165">
    <property type="protein sequence ID" value="SVD96735.1"/>
    <property type="molecule type" value="Genomic_DNA"/>
</dbReference>